<dbReference type="InterPro" id="IPR002559">
    <property type="entry name" value="Transposase_11"/>
</dbReference>
<evidence type="ECO:0000313" key="2">
    <source>
        <dbReference type="EMBL" id="MBK6008657.1"/>
    </source>
</evidence>
<name>A0A934WPZ8_9BURK</name>
<keyword evidence="3" id="KW-1185">Reference proteome</keyword>
<feature type="domain" description="Transposase IS4-like" evidence="1">
    <location>
        <begin position="28"/>
        <end position="97"/>
    </location>
</feature>
<protein>
    <submittedName>
        <fullName evidence="2">Transposase</fullName>
    </submittedName>
</protein>
<dbReference type="AlphaFoldDB" id="A0A934WPZ8"/>
<dbReference type="GO" id="GO:0004803">
    <property type="term" value="F:transposase activity"/>
    <property type="evidence" value="ECO:0007669"/>
    <property type="project" value="InterPro"/>
</dbReference>
<sequence>MLEPHELGRKIFEQVGVHLQVKGFRLSTGTIVDATLIAAPSSTKNSKGERDPEMKQARKGNQWYFRMKAHVAVDAKTKLIHHVVASSGAVHDGKVARSNKVGQRGRRLLG</sequence>
<accession>A0A934WPZ8</accession>
<evidence type="ECO:0000259" key="1">
    <source>
        <dbReference type="Pfam" id="PF01609"/>
    </source>
</evidence>
<dbReference type="GO" id="GO:0003677">
    <property type="term" value="F:DNA binding"/>
    <property type="evidence" value="ECO:0007669"/>
    <property type="project" value="InterPro"/>
</dbReference>
<proteinExistence type="predicted"/>
<organism evidence="2 3">
    <name type="scientific">Ramlibacter ginsenosidimutans</name>
    <dbReference type="NCBI Taxonomy" id="502333"/>
    <lineage>
        <taxon>Bacteria</taxon>
        <taxon>Pseudomonadati</taxon>
        <taxon>Pseudomonadota</taxon>
        <taxon>Betaproteobacteria</taxon>
        <taxon>Burkholderiales</taxon>
        <taxon>Comamonadaceae</taxon>
        <taxon>Ramlibacter</taxon>
    </lineage>
</organism>
<dbReference type="Proteomes" id="UP000630528">
    <property type="component" value="Unassembled WGS sequence"/>
</dbReference>
<gene>
    <name evidence="2" type="ORF">JJB11_21355</name>
</gene>
<dbReference type="PANTHER" id="PTHR35604">
    <property type="entry name" value="TRANSPOSASE INSH FOR INSERTION SEQUENCE ELEMENT IS5A-RELATED"/>
    <property type="match status" value="1"/>
</dbReference>
<reference evidence="2" key="2">
    <citation type="submission" date="2021-01" db="EMBL/GenBank/DDBJ databases">
        <authorList>
            <person name="Kang M."/>
        </authorList>
    </citation>
    <scope>NUCLEOTIDE SEQUENCE</scope>
    <source>
        <strain evidence="2">KACC 17527</strain>
    </source>
</reference>
<reference evidence="2" key="1">
    <citation type="journal article" date="2012" name="J. Microbiol. Biotechnol.">
        <title>Ramlibacter ginsenosidimutans sp. nov., with ginsenoside-converting activity.</title>
        <authorList>
            <person name="Wang L."/>
            <person name="An D.S."/>
            <person name="Kim S.G."/>
            <person name="Jin F.X."/>
            <person name="Kim S.C."/>
            <person name="Lee S.T."/>
            <person name="Im W.T."/>
        </authorList>
    </citation>
    <scope>NUCLEOTIDE SEQUENCE</scope>
    <source>
        <strain evidence="2">KACC 17527</strain>
    </source>
</reference>
<comment type="caution">
    <text evidence="2">The sequence shown here is derived from an EMBL/GenBank/DDBJ whole genome shotgun (WGS) entry which is preliminary data.</text>
</comment>
<dbReference type="EMBL" id="JAEPWM010000011">
    <property type="protein sequence ID" value="MBK6008657.1"/>
    <property type="molecule type" value="Genomic_DNA"/>
</dbReference>
<evidence type="ECO:0000313" key="3">
    <source>
        <dbReference type="Proteomes" id="UP000630528"/>
    </source>
</evidence>
<dbReference type="PANTHER" id="PTHR35604:SF2">
    <property type="entry name" value="TRANSPOSASE INSH FOR INSERTION SEQUENCE ELEMENT IS5A-RELATED"/>
    <property type="match status" value="1"/>
</dbReference>
<dbReference type="Pfam" id="PF01609">
    <property type="entry name" value="DDE_Tnp_1"/>
    <property type="match status" value="1"/>
</dbReference>
<dbReference type="GO" id="GO:0006313">
    <property type="term" value="P:DNA transposition"/>
    <property type="evidence" value="ECO:0007669"/>
    <property type="project" value="InterPro"/>
</dbReference>